<dbReference type="EMBL" id="NIDE01000005">
    <property type="protein sequence ID" value="OWK42086.1"/>
    <property type="molecule type" value="Genomic_DNA"/>
</dbReference>
<evidence type="ECO:0000313" key="1">
    <source>
        <dbReference type="EMBL" id="OWK42086.1"/>
    </source>
</evidence>
<name>A0A225DWN4_9BACT</name>
<keyword evidence="2" id="KW-1185">Reference proteome</keyword>
<organism evidence="1 2">
    <name type="scientific">Fimbriiglobus ruber</name>
    <dbReference type="NCBI Taxonomy" id="1908690"/>
    <lineage>
        <taxon>Bacteria</taxon>
        <taxon>Pseudomonadati</taxon>
        <taxon>Planctomycetota</taxon>
        <taxon>Planctomycetia</taxon>
        <taxon>Gemmatales</taxon>
        <taxon>Gemmataceae</taxon>
        <taxon>Fimbriiglobus</taxon>
    </lineage>
</organism>
<accession>A0A225DWN4</accession>
<reference evidence="2" key="1">
    <citation type="submission" date="2017-06" db="EMBL/GenBank/DDBJ databases">
        <title>Genome analysis of Fimbriiglobus ruber SP5, the first member of the order Planctomycetales with confirmed chitinolytic capability.</title>
        <authorList>
            <person name="Ravin N.V."/>
            <person name="Rakitin A.L."/>
            <person name="Ivanova A.A."/>
            <person name="Beletsky A.V."/>
            <person name="Kulichevskaya I.S."/>
            <person name="Mardanov A.V."/>
            <person name="Dedysh S.N."/>
        </authorList>
    </citation>
    <scope>NUCLEOTIDE SEQUENCE [LARGE SCALE GENOMIC DNA]</scope>
    <source>
        <strain evidence="2">SP5</strain>
    </source>
</reference>
<evidence type="ECO:0000313" key="2">
    <source>
        <dbReference type="Proteomes" id="UP000214646"/>
    </source>
</evidence>
<sequence>MPQPRESRLRLCCFKLSLTAQVLRIVYSGRELVVVESVPIDGSIKQCTEEAAKK</sequence>
<proteinExistence type="predicted"/>
<gene>
    <name evidence="1" type="ORF">FRUB_04164</name>
</gene>
<dbReference type="Proteomes" id="UP000214646">
    <property type="component" value="Unassembled WGS sequence"/>
</dbReference>
<protein>
    <submittedName>
        <fullName evidence="1">Uncharacterized protein</fullName>
    </submittedName>
</protein>
<dbReference type="AlphaFoldDB" id="A0A225DWN4"/>
<comment type="caution">
    <text evidence="1">The sequence shown here is derived from an EMBL/GenBank/DDBJ whole genome shotgun (WGS) entry which is preliminary data.</text>
</comment>